<evidence type="ECO:0000256" key="5">
    <source>
        <dbReference type="ARBA" id="ARBA00022989"/>
    </source>
</evidence>
<accession>A0A8J6U0Z3</accession>
<gene>
    <name evidence="9" type="ORF">H8702_12325</name>
</gene>
<feature type="transmembrane region" description="Helical" evidence="7">
    <location>
        <begin position="244"/>
        <end position="265"/>
    </location>
</feature>
<feature type="transmembrane region" description="Helical" evidence="7">
    <location>
        <begin position="73"/>
        <end position="97"/>
    </location>
</feature>
<dbReference type="InterPro" id="IPR035906">
    <property type="entry name" value="MetI-like_sf"/>
</dbReference>
<feature type="transmembrane region" description="Helical" evidence="7">
    <location>
        <begin position="109"/>
        <end position="126"/>
    </location>
</feature>
<keyword evidence="5 7" id="KW-1133">Transmembrane helix</keyword>
<evidence type="ECO:0000313" key="10">
    <source>
        <dbReference type="Proteomes" id="UP000632659"/>
    </source>
</evidence>
<dbReference type="Proteomes" id="UP000632659">
    <property type="component" value="Unassembled WGS sequence"/>
</dbReference>
<dbReference type="CDD" id="cd06261">
    <property type="entry name" value="TM_PBP2"/>
    <property type="match status" value="1"/>
</dbReference>
<dbReference type="RefSeq" id="WP_093989792.1">
    <property type="nucleotide sequence ID" value="NZ_FYDD01000004.1"/>
</dbReference>
<dbReference type="GO" id="GO:0055085">
    <property type="term" value="P:transmembrane transport"/>
    <property type="evidence" value="ECO:0007669"/>
    <property type="project" value="InterPro"/>
</dbReference>
<evidence type="ECO:0000313" key="9">
    <source>
        <dbReference type="EMBL" id="MBC8611877.1"/>
    </source>
</evidence>
<keyword evidence="6 7" id="KW-0472">Membrane</keyword>
<dbReference type="PANTHER" id="PTHR43744:SF12">
    <property type="entry name" value="ABC TRANSPORTER PERMEASE PROTEIN MG189-RELATED"/>
    <property type="match status" value="1"/>
</dbReference>
<sequence length="280" mass="31504">MKKSYIEKQKRTNPLVHIFLILVTAFQIFPLIMLFLNSMRTDKEIKNFPLGLPSSFNFSNYIETWQKGGYTSAFISSFSIGITCVLIILIFGGLASYALSKLYVPFKNFFLGYFTLGMSIPGFLFITPNYTVFTKLGIVNTRLSMIIIYSAIFLSFNLLLLRTYLIGIPKELEEAGKIDGCGEVSVVWHVTMPIARPIFSTVALLVFVQCWNEFLWANTYLSTDNVRTVSTRFYKFVSQYSMDLASVFTAGAIAIGPIIILYVALQKKFIEGMTSGAVKG</sequence>
<evidence type="ECO:0000256" key="4">
    <source>
        <dbReference type="ARBA" id="ARBA00022692"/>
    </source>
</evidence>
<dbReference type="Gene3D" id="1.10.3720.10">
    <property type="entry name" value="MetI-like"/>
    <property type="match status" value="1"/>
</dbReference>
<dbReference type="InterPro" id="IPR000515">
    <property type="entry name" value="MetI-like"/>
</dbReference>
<evidence type="ECO:0000256" key="2">
    <source>
        <dbReference type="ARBA" id="ARBA00022448"/>
    </source>
</evidence>
<dbReference type="AlphaFoldDB" id="A0A8J6U0Z3"/>
<dbReference type="GO" id="GO:0005886">
    <property type="term" value="C:plasma membrane"/>
    <property type="evidence" value="ECO:0007669"/>
    <property type="project" value="UniProtKB-SubCell"/>
</dbReference>
<comment type="subcellular location">
    <subcellularLocation>
        <location evidence="1 7">Cell membrane</location>
        <topology evidence="1 7">Multi-pass membrane protein</topology>
    </subcellularLocation>
</comment>
<evidence type="ECO:0000256" key="3">
    <source>
        <dbReference type="ARBA" id="ARBA00022475"/>
    </source>
</evidence>
<dbReference type="EMBL" id="JACRTL010000008">
    <property type="protein sequence ID" value="MBC8611877.1"/>
    <property type="molecule type" value="Genomic_DNA"/>
</dbReference>
<dbReference type="PROSITE" id="PS50928">
    <property type="entry name" value="ABC_TM1"/>
    <property type="match status" value="1"/>
</dbReference>
<comment type="similarity">
    <text evidence="7">Belongs to the binding-protein-dependent transport system permease family.</text>
</comment>
<keyword evidence="2 7" id="KW-0813">Transport</keyword>
<dbReference type="PANTHER" id="PTHR43744">
    <property type="entry name" value="ABC TRANSPORTER PERMEASE PROTEIN MG189-RELATED-RELATED"/>
    <property type="match status" value="1"/>
</dbReference>
<evidence type="ECO:0000256" key="6">
    <source>
        <dbReference type="ARBA" id="ARBA00023136"/>
    </source>
</evidence>
<feature type="transmembrane region" description="Helical" evidence="7">
    <location>
        <begin position="186"/>
        <end position="208"/>
    </location>
</feature>
<feature type="transmembrane region" description="Helical" evidence="7">
    <location>
        <begin position="12"/>
        <end position="36"/>
    </location>
</feature>
<evidence type="ECO:0000259" key="8">
    <source>
        <dbReference type="PROSITE" id="PS50928"/>
    </source>
</evidence>
<name>A0A8J6U0Z3_9FIRM</name>
<dbReference type="SUPFAM" id="SSF161098">
    <property type="entry name" value="MetI-like"/>
    <property type="match status" value="1"/>
</dbReference>
<feature type="domain" description="ABC transmembrane type-1" evidence="8">
    <location>
        <begin position="74"/>
        <end position="265"/>
    </location>
</feature>
<reference evidence="9" key="1">
    <citation type="submission" date="2020-08" db="EMBL/GenBank/DDBJ databases">
        <title>Genome public.</title>
        <authorList>
            <person name="Liu C."/>
            <person name="Sun Q."/>
        </authorList>
    </citation>
    <scope>NUCLEOTIDE SEQUENCE</scope>
    <source>
        <strain evidence="9">NSJ-15</strain>
    </source>
</reference>
<organism evidence="9 10">
    <name type="scientific">Massiliimalia timonensis</name>
    <dbReference type="NCBI Taxonomy" id="1987501"/>
    <lineage>
        <taxon>Bacteria</taxon>
        <taxon>Bacillati</taxon>
        <taxon>Bacillota</taxon>
        <taxon>Clostridia</taxon>
        <taxon>Eubacteriales</taxon>
        <taxon>Oscillospiraceae</taxon>
        <taxon>Massiliimalia</taxon>
    </lineage>
</organism>
<dbReference type="Pfam" id="PF00528">
    <property type="entry name" value="BPD_transp_1"/>
    <property type="match status" value="1"/>
</dbReference>
<comment type="caution">
    <text evidence="9">The sequence shown here is derived from an EMBL/GenBank/DDBJ whole genome shotgun (WGS) entry which is preliminary data.</text>
</comment>
<evidence type="ECO:0000256" key="1">
    <source>
        <dbReference type="ARBA" id="ARBA00004651"/>
    </source>
</evidence>
<dbReference type="OrthoDB" id="187395at2"/>
<protein>
    <submittedName>
        <fullName evidence="9">Carbohydrate ABC transporter permease</fullName>
    </submittedName>
</protein>
<keyword evidence="4 7" id="KW-0812">Transmembrane</keyword>
<keyword evidence="3" id="KW-1003">Cell membrane</keyword>
<proteinExistence type="inferred from homology"/>
<keyword evidence="10" id="KW-1185">Reference proteome</keyword>
<evidence type="ECO:0000256" key="7">
    <source>
        <dbReference type="RuleBase" id="RU363032"/>
    </source>
</evidence>
<feature type="transmembrane region" description="Helical" evidence="7">
    <location>
        <begin position="146"/>
        <end position="165"/>
    </location>
</feature>